<dbReference type="EMBL" id="FNCS01000024">
    <property type="protein sequence ID" value="SDH13837.1"/>
    <property type="molecule type" value="Genomic_DNA"/>
</dbReference>
<sequence length="58" mass="6478">MQSKITFRVPEDLAQGFEAFIAENSQTNGTRQDAMRFILRDWLLAKGYLEANGGDGAK</sequence>
<evidence type="ECO:0008006" key="3">
    <source>
        <dbReference type="Google" id="ProtNLM"/>
    </source>
</evidence>
<name>A0A1G7ZZ06_9HYPH</name>
<organism evidence="1 2">
    <name type="scientific">Pelagibacterium luteolum</name>
    <dbReference type="NCBI Taxonomy" id="440168"/>
    <lineage>
        <taxon>Bacteria</taxon>
        <taxon>Pseudomonadati</taxon>
        <taxon>Pseudomonadota</taxon>
        <taxon>Alphaproteobacteria</taxon>
        <taxon>Hyphomicrobiales</taxon>
        <taxon>Devosiaceae</taxon>
        <taxon>Pelagibacterium</taxon>
    </lineage>
</organism>
<gene>
    <name evidence="1" type="ORF">SAMN04487974_12411</name>
</gene>
<dbReference type="RefSeq" id="WP_176762784.1">
    <property type="nucleotide sequence ID" value="NZ_FNCS01000024.1"/>
</dbReference>
<reference evidence="1 2" key="1">
    <citation type="submission" date="2016-10" db="EMBL/GenBank/DDBJ databases">
        <authorList>
            <person name="de Groot N.N."/>
        </authorList>
    </citation>
    <scope>NUCLEOTIDE SEQUENCE [LARGE SCALE GENOMIC DNA]</scope>
    <source>
        <strain evidence="1 2">CGMCC 1.10267</strain>
    </source>
</reference>
<evidence type="ECO:0000313" key="2">
    <source>
        <dbReference type="Proteomes" id="UP000199495"/>
    </source>
</evidence>
<dbReference type="CDD" id="cd22231">
    <property type="entry name" value="RHH_NikR_HicB-like"/>
    <property type="match status" value="1"/>
</dbReference>
<keyword evidence="2" id="KW-1185">Reference proteome</keyword>
<evidence type="ECO:0000313" key="1">
    <source>
        <dbReference type="EMBL" id="SDH13837.1"/>
    </source>
</evidence>
<proteinExistence type="predicted"/>
<dbReference type="Proteomes" id="UP000199495">
    <property type="component" value="Unassembled WGS sequence"/>
</dbReference>
<protein>
    <recommendedName>
        <fullName evidence="3">Ribbon-helix-helix protein, copG family</fullName>
    </recommendedName>
</protein>
<dbReference type="STRING" id="440168.SAMN04487974_12411"/>
<dbReference type="AlphaFoldDB" id="A0A1G7ZZ06"/>
<accession>A0A1G7ZZ06</accession>